<organism evidence="3 4">
    <name type="scientific">Bacteroides fluxus YIT 12057</name>
    <dbReference type="NCBI Taxonomy" id="763034"/>
    <lineage>
        <taxon>Bacteria</taxon>
        <taxon>Pseudomonadati</taxon>
        <taxon>Bacteroidota</taxon>
        <taxon>Bacteroidia</taxon>
        <taxon>Bacteroidales</taxon>
        <taxon>Bacteroidaceae</taxon>
        <taxon>Bacteroides</taxon>
    </lineage>
</organism>
<sequence length="221" mass="24490">MRKIIIIICFAMAALASSAQSPISFHAKAGIGTSNFWGKHSSSETRIAYKAGIGAEYALSRTWVVQSALEFVSIGGKDEIKYGKADMNELYLQIPVMMAARLTLNKNYHISLSAGPYVAIGLGGKTSGERHDYTGSHHSNDYRFKLDTFGSMLDNNMGNQRFDTGIAMGLTFEYHRFVIGAETQVGFVTVNKQLNLMMNPDGYSEYLPRNFAAFFTVGYRF</sequence>
<dbReference type="Proteomes" id="UP000003416">
    <property type="component" value="Unassembled WGS sequence"/>
</dbReference>
<keyword evidence="1" id="KW-0732">Signal</keyword>
<dbReference type="RefSeq" id="WP_009125607.1">
    <property type="nucleotide sequence ID" value="NZ_GL882640.1"/>
</dbReference>
<dbReference type="HOGENOM" id="CLU_082049_1_3_10"/>
<feature type="chain" id="PRO_5003300072" description="Outer membrane protein beta-barrel domain-containing protein" evidence="1">
    <location>
        <begin position="20"/>
        <end position="221"/>
    </location>
</feature>
<dbReference type="SUPFAM" id="SSF56925">
    <property type="entry name" value="OMPA-like"/>
    <property type="match status" value="1"/>
</dbReference>
<dbReference type="eggNOG" id="COG3637">
    <property type="taxonomic scope" value="Bacteria"/>
</dbReference>
<name>F3PUC8_9BACE</name>
<evidence type="ECO:0000256" key="1">
    <source>
        <dbReference type="SAM" id="SignalP"/>
    </source>
</evidence>
<gene>
    <name evidence="3" type="ORF">HMPREF9446_02351</name>
</gene>
<dbReference type="Gene3D" id="2.40.160.20">
    <property type="match status" value="1"/>
</dbReference>
<feature type="domain" description="Outer membrane protein beta-barrel" evidence="2">
    <location>
        <begin position="19"/>
        <end position="178"/>
    </location>
</feature>
<comment type="caution">
    <text evidence="3">The sequence shown here is derived from an EMBL/GenBank/DDBJ whole genome shotgun (WGS) entry which is preliminary data.</text>
</comment>
<protein>
    <recommendedName>
        <fullName evidence="2">Outer membrane protein beta-barrel domain-containing protein</fullName>
    </recommendedName>
</protein>
<reference evidence="3 4" key="1">
    <citation type="submission" date="2011-02" db="EMBL/GenBank/DDBJ databases">
        <authorList>
            <person name="Weinstock G."/>
            <person name="Sodergren E."/>
            <person name="Clifton S."/>
            <person name="Fulton L."/>
            <person name="Fulton B."/>
            <person name="Courtney L."/>
            <person name="Fronick C."/>
            <person name="Harrison M."/>
            <person name="Strong C."/>
            <person name="Farmer C."/>
            <person name="Delahaunty K."/>
            <person name="Markovic C."/>
            <person name="Hall O."/>
            <person name="Minx P."/>
            <person name="Tomlinson C."/>
            <person name="Mitreva M."/>
            <person name="Hou S."/>
            <person name="Chen J."/>
            <person name="Wollam A."/>
            <person name="Pepin K.H."/>
            <person name="Johnson M."/>
            <person name="Bhonagiri V."/>
            <person name="Zhang X."/>
            <person name="Suruliraj S."/>
            <person name="Warren W."/>
            <person name="Chinwalla A."/>
            <person name="Mardis E.R."/>
            <person name="Wilson R.K."/>
        </authorList>
    </citation>
    <scope>NUCLEOTIDE SEQUENCE [LARGE SCALE GENOMIC DNA]</scope>
    <source>
        <strain evidence="3 4">YIT 12057</strain>
    </source>
</reference>
<evidence type="ECO:0000259" key="2">
    <source>
        <dbReference type="Pfam" id="PF13568"/>
    </source>
</evidence>
<evidence type="ECO:0000313" key="3">
    <source>
        <dbReference type="EMBL" id="EGF56225.1"/>
    </source>
</evidence>
<dbReference type="InterPro" id="IPR011250">
    <property type="entry name" value="OMP/PagP_B-barrel"/>
</dbReference>
<feature type="signal peptide" evidence="1">
    <location>
        <begin position="1"/>
        <end position="19"/>
    </location>
</feature>
<proteinExistence type="predicted"/>
<dbReference type="STRING" id="763034.HMPREF9446_02351"/>
<dbReference type="AlphaFoldDB" id="F3PUC8"/>
<accession>F3PUC8</accession>
<dbReference type="InterPro" id="IPR025665">
    <property type="entry name" value="Beta-barrel_OMP_2"/>
</dbReference>
<dbReference type="GeneID" id="86049884"/>
<keyword evidence="4" id="KW-1185">Reference proteome</keyword>
<dbReference type="Pfam" id="PF13568">
    <property type="entry name" value="OMP_b-brl_2"/>
    <property type="match status" value="1"/>
</dbReference>
<dbReference type="EMBL" id="AFBN01000043">
    <property type="protein sequence ID" value="EGF56225.1"/>
    <property type="molecule type" value="Genomic_DNA"/>
</dbReference>
<evidence type="ECO:0000313" key="4">
    <source>
        <dbReference type="Proteomes" id="UP000003416"/>
    </source>
</evidence>